<reference evidence="3" key="1">
    <citation type="submission" date="2019-02" db="EMBL/GenBank/DDBJ databases">
        <title>Draft genome sequence of Enterococcus sp. Gos25-1.</title>
        <authorList>
            <person name="Tanaka N."/>
            <person name="Shiwa Y."/>
            <person name="Fujita N."/>
        </authorList>
    </citation>
    <scope>NUCLEOTIDE SEQUENCE [LARGE SCALE GENOMIC DNA]</scope>
    <source>
        <strain evidence="3">Gos25-1</strain>
    </source>
</reference>
<dbReference type="OrthoDB" id="2187899at2"/>
<dbReference type="EMBL" id="BJCC01000003">
    <property type="protein sequence ID" value="GCF92508.1"/>
    <property type="molecule type" value="Genomic_DNA"/>
</dbReference>
<name>A0A4P5P973_9ENTE</name>
<accession>A0A4P5P973</accession>
<evidence type="ECO:0000313" key="3">
    <source>
        <dbReference type="Proteomes" id="UP000290567"/>
    </source>
</evidence>
<protein>
    <submittedName>
        <fullName evidence="2">Uncharacterized protein</fullName>
    </submittedName>
</protein>
<gene>
    <name evidence="2" type="ORF">NRIC_03990</name>
</gene>
<sequence>MILQKQFVFTSTTVNRNKGTIRAPWFGNWSKPNWWYDGLNSTDYFYSQFGDQAFIQYGQNYNKPWASTRMFAETVHINKEVLNPDGSVTATVTVNPDAFVQRKTDYAATVGYRVVYSVRINNVEVWSYTGQTIDEFTFLNGKAQTFTATIPPQQTFTGTAIEINIHYVDGQYHDSNTRVGFALYNPTPPTYVPSATRKSGQWKDNHRNSGRILIRKKGVWVEKSNENPATSRGENVGHNRIRKAGKWRQLPRMNGGTPE</sequence>
<dbReference type="Proteomes" id="UP000290567">
    <property type="component" value="Unassembled WGS sequence"/>
</dbReference>
<evidence type="ECO:0000313" key="2">
    <source>
        <dbReference type="EMBL" id="GCF92508.1"/>
    </source>
</evidence>
<dbReference type="AlphaFoldDB" id="A0A4P5P973"/>
<dbReference type="RefSeq" id="WP_146621016.1">
    <property type="nucleotide sequence ID" value="NZ_BJCC01000003.1"/>
</dbReference>
<feature type="region of interest" description="Disordered" evidence="1">
    <location>
        <begin position="224"/>
        <end position="259"/>
    </location>
</feature>
<organism evidence="2 3">
    <name type="scientific">Enterococcus florum</name>
    <dbReference type="NCBI Taxonomy" id="2480627"/>
    <lineage>
        <taxon>Bacteria</taxon>
        <taxon>Bacillati</taxon>
        <taxon>Bacillota</taxon>
        <taxon>Bacilli</taxon>
        <taxon>Lactobacillales</taxon>
        <taxon>Enterococcaceae</taxon>
        <taxon>Enterococcus</taxon>
    </lineage>
</organism>
<evidence type="ECO:0000256" key="1">
    <source>
        <dbReference type="SAM" id="MobiDB-lite"/>
    </source>
</evidence>
<comment type="caution">
    <text evidence="2">The sequence shown here is derived from an EMBL/GenBank/DDBJ whole genome shotgun (WGS) entry which is preliminary data.</text>
</comment>
<keyword evidence="3" id="KW-1185">Reference proteome</keyword>
<proteinExistence type="predicted"/>